<dbReference type="GO" id="GO:0004497">
    <property type="term" value="F:monooxygenase activity"/>
    <property type="evidence" value="ECO:0007669"/>
    <property type="project" value="UniProtKB-KW"/>
</dbReference>
<evidence type="ECO:0000256" key="4">
    <source>
        <dbReference type="ARBA" id="ARBA00023002"/>
    </source>
</evidence>
<evidence type="ECO:0000313" key="8">
    <source>
        <dbReference type="Proteomes" id="UP000027361"/>
    </source>
</evidence>
<gene>
    <name evidence="7" type="ORF">K437DRAFT_230244</name>
</gene>
<dbReference type="RefSeq" id="XP_013239747.1">
    <property type="nucleotide sequence ID" value="XM_013384293.1"/>
</dbReference>
<evidence type="ECO:0000313" key="7">
    <source>
        <dbReference type="EMBL" id="KDN35131.1"/>
    </source>
</evidence>
<keyword evidence="4 6" id="KW-0560">Oxidoreductase</keyword>
<keyword evidence="5 6" id="KW-0408">Iron</keyword>
<protein>
    <submittedName>
        <fullName evidence="7">Cytochrome P450</fullName>
    </submittedName>
</protein>
<comment type="cofactor">
    <cofactor evidence="1">
        <name>heme</name>
        <dbReference type="ChEBI" id="CHEBI:30413"/>
    </cofactor>
</comment>
<dbReference type="InterPro" id="IPR017972">
    <property type="entry name" value="Cyt_P450_CS"/>
</dbReference>
<dbReference type="PANTHER" id="PTHR24305">
    <property type="entry name" value="CYTOCHROME P450"/>
    <property type="match status" value="1"/>
</dbReference>
<keyword evidence="3 6" id="KW-0479">Metal-binding</keyword>
<dbReference type="GO" id="GO:0016705">
    <property type="term" value="F:oxidoreductase activity, acting on paired donors, with incorporation or reduction of molecular oxygen"/>
    <property type="evidence" value="ECO:0007669"/>
    <property type="project" value="InterPro"/>
</dbReference>
<evidence type="ECO:0000256" key="5">
    <source>
        <dbReference type="ARBA" id="ARBA00023004"/>
    </source>
</evidence>
<evidence type="ECO:0000256" key="1">
    <source>
        <dbReference type="ARBA" id="ARBA00001971"/>
    </source>
</evidence>
<proteinExistence type="inferred from homology"/>
<dbReference type="GeneID" id="25262740"/>
<dbReference type="AlphaFoldDB" id="A0A066V0X0"/>
<dbReference type="InterPro" id="IPR001128">
    <property type="entry name" value="Cyt_P450"/>
</dbReference>
<keyword evidence="8" id="KW-1185">Reference proteome</keyword>
<dbReference type="PANTHER" id="PTHR24305:SF166">
    <property type="entry name" value="CYTOCHROME P450 12A4, MITOCHONDRIAL-RELATED"/>
    <property type="match status" value="1"/>
</dbReference>
<feature type="non-terminal residue" evidence="7">
    <location>
        <position position="1"/>
    </location>
</feature>
<dbReference type="Proteomes" id="UP000027361">
    <property type="component" value="Unassembled WGS sequence"/>
</dbReference>
<accession>A0A066V0X0</accession>
<evidence type="ECO:0000256" key="3">
    <source>
        <dbReference type="ARBA" id="ARBA00022723"/>
    </source>
</evidence>
<dbReference type="GO" id="GO:0020037">
    <property type="term" value="F:heme binding"/>
    <property type="evidence" value="ECO:0007669"/>
    <property type="project" value="InterPro"/>
</dbReference>
<name>A0A066V0X0_TILAU</name>
<keyword evidence="6" id="KW-0349">Heme</keyword>
<dbReference type="InParanoid" id="A0A066V0X0"/>
<dbReference type="EMBL" id="JMSN01000234">
    <property type="protein sequence ID" value="KDN35131.1"/>
    <property type="molecule type" value="Genomic_DNA"/>
</dbReference>
<dbReference type="InterPro" id="IPR050121">
    <property type="entry name" value="Cytochrome_P450_monoxygenase"/>
</dbReference>
<dbReference type="STRING" id="1037660.A0A066V0X0"/>
<dbReference type="HOGENOM" id="CLU_1850026_0_0_1"/>
<dbReference type="Pfam" id="PF00067">
    <property type="entry name" value="p450"/>
    <property type="match status" value="1"/>
</dbReference>
<sequence>GGYHVAKGQPLVLLFTQLHRDPKVWGDDAEEFRPERMLDGKFEALPPNAWKPFGNGKRACIGRGFAIQEALLALAIILSTTKPVAICTASYEGKPCDNAKDFVDAISAMDAATAPIKPKLCIAGLYNAPFEEYALADLS</sequence>
<organism evidence="7 8">
    <name type="scientific">Tilletiaria anomala (strain ATCC 24038 / CBS 436.72 / UBC 951)</name>
    <dbReference type="NCBI Taxonomy" id="1037660"/>
    <lineage>
        <taxon>Eukaryota</taxon>
        <taxon>Fungi</taxon>
        <taxon>Dikarya</taxon>
        <taxon>Basidiomycota</taxon>
        <taxon>Ustilaginomycotina</taxon>
        <taxon>Exobasidiomycetes</taxon>
        <taxon>Georgefischeriales</taxon>
        <taxon>Tilletiariaceae</taxon>
        <taxon>Tilletiaria</taxon>
    </lineage>
</organism>
<keyword evidence="6" id="KW-0503">Monooxygenase</keyword>
<evidence type="ECO:0000256" key="2">
    <source>
        <dbReference type="ARBA" id="ARBA00010617"/>
    </source>
</evidence>
<dbReference type="GO" id="GO:0005506">
    <property type="term" value="F:iron ion binding"/>
    <property type="evidence" value="ECO:0007669"/>
    <property type="project" value="InterPro"/>
</dbReference>
<reference evidence="7 8" key="1">
    <citation type="submission" date="2014-05" db="EMBL/GenBank/DDBJ databases">
        <title>Draft genome sequence of a rare smut relative, Tilletiaria anomala UBC 951.</title>
        <authorList>
            <consortium name="DOE Joint Genome Institute"/>
            <person name="Toome M."/>
            <person name="Kuo A."/>
            <person name="Henrissat B."/>
            <person name="Lipzen A."/>
            <person name="Tritt A."/>
            <person name="Yoshinaga Y."/>
            <person name="Zane M."/>
            <person name="Barry K."/>
            <person name="Grigoriev I.V."/>
            <person name="Spatafora J.W."/>
            <person name="Aimea M.C."/>
        </authorList>
    </citation>
    <scope>NUCLEOTIDE SEQUENCE [LARGE SCALE GENOMIC DNA]</scope>
    <source>
        <strain evidence="7 8">UBC 951</strain>
    </source>
</reference>
<dbReference type="PROSITE" id="PS00086">
    <property type="entry name" value="CYTOCHROME_P450"/>
    <property type="match status" value="1"/>
</dbReference>
<dbReference type="InterPro" id="IPR036396">
    <property type="entry name" value="Cyt_P450_sf"/>
</dbReference>
<evidence type="ECO:0000256" key="6">
    <source>
        <dbReference type="RuleBase" id="RU000461"/>
    </source>
</evidence>
<dbReference type="Gene3D" id="1.10.630.10">
    <property type="entry name" value="Cytochrome P450"/>
    <property type="match status" value="1"/>
</dbReference>
<comment type="caution">
    <text evidence="7">The sequence shown here is derived from an EMBL/GenBank/DDBJ whole genome shotgun (WGS) entry which is preliminary data.</text>
</comment>
<dbReference type="OrthoDB" id="1470350at2759"/>
<dbReference type="SUPFAM" id="SSF48264">
    <property type="entry name" value="Cytochrome P450"/>
    <property type="match status" value="1"/>
</dbReference>
<comment type="similarity">
    <text evidence="2 6">Belongs to the cytochrome P450 family.</text>
</comment>